<dbReference type="PIRSF" id="PIRSF500136">
    <property type="entry name" value="UDP_ManNAc_DH"/>
    <property type="match status" value="1"/>
</dbReference>
<evidence type="ECO:0000256" key="3">
    <source>
        <dbReference type="PIRNR" id="PIRNR000124"/>
    </source>
</evidence>
<dbReference type="Pfam" id="PF03720">
    <property type="entry name" value="UDPG_MGDP_dh_C"/>
    <property type="match status" value="1"/>
</dbReference>
<dbReference type="SUPFAM" id="SSF52413">
    <property type="entry name" value="UDP-glucose/GDP-mannose dehydrogenase C-terminal domain"/>
    <property type="match status" value="1"/>
</dbReference>
<comment type="similarity">
    <text evidence="3">Belongs to the UDP-glucose/GDP-mannose dehydrogenase family.</text>
</comment>
<evidence type="ECO:0000259" key="4">
    <source>
        <dbReference type="SMART" id="SM00984"/>
    </source>
</evidence>
<dbReference type="EC" id="1.1.1.22" evidence="5"/>
<dbReference type="PIRSF" id="PIRSF000124">
    <property type="entry name" value="UDPglc_GDPman_dh"/>
    <property type="match status" value="1"/>
</dbReference>
<keyword evidence="2" id="KW-0520">NAD</keyword>
<dbReference type="GO" id="GO:0003979">
    <property type="term" value="F:UDP-glucose 6-dehydrogenase activity"/>
    <property type="evidence" value="ECO:0007669"/>
    <property type="project" value="UniProtKB-EC"/>
</dbReference>
<dbReference type="InterPro" id="IPR001732">
    <property type="entry name" value="UDP-Glc/GDP-Man_DH_N"/>
</dbReference>
<dbReference type="GO" id="GO:0016628">
    <property type="term" value="F:oxidoreductase activity, acting on the CH-CH group of donors, NAD or NADP as acceptor"/>
    <property type="evidence" value="ECO:0007669"/>
    <property type="project" value="InterPro"/>
</dbReference>
<dbReference type="EMBL" id="CACVAS010000147">
    <property type="protein sequence ID" value="CAA6827023.1"/>
    <property type="molecule type" value="Genomic_DNA"/>
</dbReference>
<dbReference type="InterPro" id="IPR036220">
    <property type="entry name" value="UDP-Glc/GDP-Man_DH_C_sf"/>
</dbReference>
<evidence type="ECO:0000313" key="5">
    <source>
        <dbReference type="EMBL" id="CAA6827023.1"/>
    </source>
</evidence>
<dbReference type="NCBIfam" id="NF008286">
    <property type="entry name" value="PRK11064.1"/>
    <property type="match status" value="1"/>
</dbReference>
<dbReference type="InterPro" id="IPR036291">
    <property type="entry name" value="NAD(P)-bd_dom_sf"/>
</dbReference>
<dbReference type="SMART" id="SM00984">
    <property type="entry name" value="UDPG_MGDP_dh_C"/>
    <property type="match status" value="1"/>
</dbReference>
<dbReference type="InterPro" id="IPR008927">
    <property type="entry name" value="6-PGluconate_DH-like_C_sf"/>
</dbReference>
<accession>A0A6S6UDQ4</accession>
<dbReference type="InterPro" id="IPR017476">
    <property type="entry name" value="UDP-Glc/GDP-Man"/>
</dbReference>
<protein>
    <submittedName>
        <fullName evidence="5">UDP-glucose dehydrogenase (EC)</fullName>
        <ecNumber evidence="5">1.1.1.22</ecNumber>
    </submittedName>
</protein>
<dbReference type="Pfam" id="PF00984">
    <property type="entry name" value="UDPG_MGDP_dh"/>
    <property type="match status" value="1"/>
</dbReference>
<dbReference type="InterPro" id="IPR028359">
    <property type="entry name" value="UDP_ManNAc/GlcNAc_DH"/>
</dbReference>
<dbReference type="GO" id="GO:0051287">
    <property type="term" value="F:NAD binding"/>
    <property type="evidence" value="ECO:0007669"/>
    <property type="project" value="InterPro"/>
</dbReference>
<dbReference type="Pfam" id="PF03721">
    <property type="entry name" value="UDPG_MGDP_dh_N"/>
    <property type="match status" value="1"/>
</dbReference>
<dbReference type="Gene3D" id="3.40.50.720">
    <property type="entry name" value="NAD(P)-binding Rossmann-like Domain"/>
    <property type="match status" value="2"/>
</dbReference>
<keyword evidence="1 5" id="KW-0560">Oxidoreductase</keyword>
<dbReference type="NCBIfam" id="TIGR03026">
    <property type="entry name" value="NDP-sugDHase"/>
    <property type="match status" value="1"/>
</dbReference>
<organism evidence="5">
    <name type="scientific">uncultured Sulfurovum sp</name>
    <dbReference type="NCBI Taxonomy" id="269237"/>
    <lineage>
        <taxon>Bacteria</taxon>
        <taxon>Pseudomonadati</taxon>
        <taxon>Campylobacterota</taxon>
        <taxon>Epsilonproteobacteria</taxon>
        <taxon>Campylobacterales</taxon>
        <taxon>Sulfurovaceae</taxon>
        <taxon>Sulfurovum</taxon>
        <taxon>environmental samples</taxon>
    </lineage>
</organism>
<dbReference type="AlphaFoldDB" id="A0A6S6UDQ4"/>
<dbReference type="PANTHER" id="PTHR43491">
    <property type="entry name" value="UDP-N-ACETYL-D-MANNOSAMINE DEHYDROGENASE"/>
    <property type="match status" value="1"/>
</dbReference>
<evidence type="ECO:0000256" key="1">
    <source>
        <dbReference type="ARBA" id="ARBA00023002"/>
    </source>
</evidence>
<gene>
    <name evidence="5" type="ORF">HELGO_WM1690</name>
</gene>
<evidence type="ECO:0000256" key="2">
    <source>
        <dbReference type="ARBA" id="ARBA00023027"/>
    </source>
</evidence>
<dbReference type="PANTHER" id="PTHR43491:SF1">
    <property type="entry name" value="UDP-N-ACETYL-D-MANNOSAMINE DEHYDROGENASE"/>
    <property type="match status" value="1"/>
</dbReference>
<dbReference type="SUPFAM" id="SSF51735">
    <property type="entry name" value="NAD(P)-binding Rossmann-fold domains"/>
    <property type="match status" value="1"/>
</dbReference>
<feature type="domain" description="UDP-glucose/GDP-mannose dehydrogenase C-terminal" evidence="4">
    <location>
        <begin position="310"/>
        <end position="396"/>
    </location>
</feature>
<sequence length="396" mass="43363">MKKICVIGLGYIGLPTAALLANRGYEVHGVDVVKSTVDIINRGEIHIVEPELDTFVKAAVNSGKLKADLKPAEADVFIIAVPTPFHEGYVPNVDYIVSATKAIVPYVKGGDIVILESTSPVGTTDMMESVLKENGVDTTKLYIAHCPERVLPGQIMRELVENDRIVGGTTSEATAVTVEFYKTFVSGEVLSTDAKTAEMAKLTENSFRDTNIAFANELSILCDKFAIDVWELIALANRHPRVNILQPGAGVGGHCIAVDPWFIVHAGGEDAKMIRTAREVNTYKTEWAIEKIKNAALKFENENGRKAKVACMGLAFKPDIDDLRESPALFITRRLLADGLDVLAVEPNISEHKEFEVVNYSEAIEEADVVTFLVAHKEFKNLDIETDLDFCGVTNK</sequence>
<reference evidence="5" key="1">
    <citation type="submission" date="2020-01" db="EMBL/GenBank/DDBJ databases">
        <authorList>
            <person name="Meier V. D."/>
            <person name="Meier V D."/>
        </authorList>
    </citation>
    <scope>NUCLEOTIDE SEQUENCE</scope>
    <source>
        <strain evidence="5">HLG_WM_MAG_01</strain>
    </source>
</reference>
<dbReference type="GO" id="GO:0000271">
    <property type="term" value="P:polysaccharide biosynthetic process"/>
    <property type="evidence" value="ECO:0007669"/>
    <property type="project" value="InterPro"/>
</dbReference>
<dbReference type="InterPro" id="IPR014026">
    <property type="entry name" value="UDP-Glc/GDP-Man_DH_dimer"/>
</dbReference>
<name>A0A6S6UDQ4_9BACT</name>
<proteinExistence type="inferred from homology"/>
<dbReference type="SUPFAM" id="SSF48179">
    <property type="entry name" value="6-phosphogluconate dehydrogenase C-terminal domain-like"/>
    <property type="match status" value="1"/>
</dbReference>
<dbReference type="InterPro" id="IPR014027">
    <property type="entry name" value="UDP-Glc/GDP-Man_DH_C"/>
</dbReference>
<dbReference type="Gene3D" id="1.20.5.100">
    <property type="entry name" value="Cytochrome c1, transmembrane anchor, C-terminal"/>
    <property type="match status" value="1"/>
</dbReference>